<dbReference type="Pfam" id="PF09361">
    <property type="entry name" value="Phasin_2"/>
    <property type="match status" value="1"/>
</dbReference>
<feature type="compositionally biased region" description="Polar residues" evidence="1">
    <location>
        <begin position="183"/>
        <end position="201"/>
    </location>
</feature>
<organism evidence="3 4">
    <name type="scientific">Thalassomonas haliotis</name>
    <dbReference type="NCBI Taxonomy" id="485448"/>
    <lineage>
        <taxon>Bacteria</taxon>
        <taxon>Pseudomonadati</taxon>
        <taxon>Pseudomonadota</taxon>
        <taxon>Gammaproteobacteria</taxon>
        <taxon>Alteromonadales</taxon>
        <taxon>Colwelliaceae</taxon>
        <taxon>Thalassomonas</taxon>
    </lineage>
</organism>
<dbReference type="RefSeq" id="WP_274050236.1">
    <property type="nucleotide sequence ID" value="NZ_CP059693.1"/>
</dbReference>
<evidence type="ECO:0000259" key="2">
    <source>
        <dbReference type="Pfam" id="PF09361"/>
    </source>
</evidence>
<protein>
    <submittedName>
        <fullName evidence="3">Phasin family protein</fullName>
    </submittedName>
</protein>
<dbReference type="InterPro" id="IPR018968">
    <property type="entry name" value="Phasin"/>
</dbReference>
<proteinExistence type="predicted"/>
<evidence type="ECO:0000313" key="3">
    <source>
        <dbReference type="EMBL" id="WDE10216.1"/>
    </source>
</evidence>
<keyword evidence="4" id="KW-1185">Reference proteome</keyword>
<sequence length="215" mass="22763">MKDNQTPFNQPFSFPLVQAATLGQSFISDLISSQSQFLEASFNNAVEQVQKISTLDDTKDLWELQQSYLQKQNQQFSDFAGKVVENINKVQSEYPTIFNFTQPGEQEKASVAVPAELVAKKPKKAAEKKPRAASKKAAGKGRAAATKAAAKPAAKATKAKAAAKPAAKAKPAVKAKPAAAAKTETQSQLVIPQVDKSNGATPSAPLKPAATPAKS</sequence>
<feature type="region of interest" description="Disordered" evidence="1">
    <location>
        <begin position="120"/>
        <end position="215"/>
    </location>
</feature>
<feature type="domain" description="Phasin" evidence="2">
    <location>
        <begin position="16"/>
        <end position="94"/>
    </location>
</feature>
<dbReference type="EMBL" id="CP059693">
    <property type="protein sequence ID" value="WDE10216.1"/>
    <property type="molecule type" value="Genomic_DNA"/>
</dbReference>
<evidence type="ECO:0000313" key="4">
    <source>
        <dbReference type="Proteomes" id="UP001215231"/>
    </source>
</evidence>
<evidence type="ECO:0000256" key="1">
    <source>
        <dbReference type="SAM" id="MobiDB-lite"/>
    </source>
</evidence>
<reference evidence="3 4" key="1">
    <citation type="journal article" date="2022" name="Mar. Drugs">
        <title>Bioassay-Guided Fractionation Leads to the Detection of Cholic Acid Generated by the Rare Thalassomonas sp.</title>
        <authorList>
            <person name="Pheiffer F."/>
            <person name="Schneider Y.K."/>
            <person name="Hansen E.H."/>
            <person name="Andersen J.H."/>
            <person name="Isaksson J."/>
            <person name="Busche T."/>
            <person name="R C."/>
            <person name="Kalinowski J."/>
            <person name="Zyl L.V."/>
            <person name="Trindade M."/>
        </authorList>
    </citation>
    <scope>NUCLEOTIDE SEQUENCE [LARGE SCALE GENOMIC DNA]</scope>
    <source>
        <strain evidence="3 4">A5K-61T</strain>
    </source>
</reference>
<feature type="compositionally biased region" description="Low complexity" evidence="1">
    <location>
        <begin position="140"/>
        <end position="182"/>
    </location>
</feature>
<name>A0ABY7V9K1_9GAMM</name>
<dbReference type="Proteomes" id="UP001215231">
    <property type="component" value="Chromosome"/>
</dbReference>
<accession>A0ABY7V9K1</accession>
<gene>
    <name evidence="3" type="ORF">H3N35_18285</name>
</gene>